<feature type="chain" id="PRO_5037593310" evidence="3">
    <location>
        <begin position="33"/>
        <end position="298"/>
    </location>
</feature>
<evidence type="ECO:0000256" key="2">
    <source>
        <dbReference type="SAM" id="MobiDB-lite"/>
    </source>
</evidence>
<feature type="domain" description="LysM" evidence="4">
    <location>
        <begin position="55"/>
        <end position="99"/>
    </location>
</feature>
<dbReference type="CDD" id="cd12797">
    <property type="entry name" value="M23_peptidase"/>
    <property type="match status" value="1"/>
</dbReference>
<sequence>MIKSVINIGSVRLLAAAAVAVLLAGCAAQSPAPVRQTGSPPGTATAAQVPGEVQRLHVVRPGDTLMGIGRLYGQNVNDLVAWNALSNPNQLRIGQEIRVSPPSAAAGGVGTVAIAQPIDMTGQAGAASSAGSTPVYEEPRGGRQPYSDQAWAAVRPDAAPSAAAAAPSETVPPPAATGTGWLWPASGPIIARFDEATNKGVGIGGNPGDPVVASAAGSVVYAGSGLRGYGKLVIIKHDDEYLTAYAHNQNLLVKEGDTITRGQRIAELGSTDTDRPKLHFEIRRQGRPVDPMQYLPPR</sequence>
<feature type="compositionally biased region" description="Low complexity" evidence="2">
    <location>
        <begin position="157"/>
        <end position="169"/>
    </location>
</feature>
<dbReference type="GO" id="GO:0009279">
    <property type="term" value="C:cell outer membrane"/>
    <property type="evidence" value="ECO:0007669"/>
    <property type="project" value="TreeGrafter"/>
</dbReference>
<dbReference type="Pfam" id="PF01476">
    <property type="entry name" value="LysM"/>
    <property type="match status" value="1"/>
</dbReference>
<name>A0A972F8N3_9RHOO</name>
<dbReference type="InterPro" id="IPR036779">
    <property type="entry name" value="LysM_dom_sf"/>
</dbReference>
<dbReference type="Gene3D" id="2.70.70.10">
    <property type="entry name" value="Glucose Permease (Domain IIA)"/>
    <property type="match status" value="1"/>
</dbReference>
<evidence type="ECO:0000256" key="1">
    <source>
        <dbReference type="ARBA" id="ARBA00038420"/>
    </source>
</evidence>
<feature type="signal peptide" evidence="3">
    <location>
        <begin position="1"/>
        <end position="32"/>
    </location>
</feature>
<gene>
    <name evidence="5" type="ORF">GPA21_14695</name>
</gene>
<dbReference type="EMBL" id="WTVM01000101">
    <property type="protein sequence ID" value="NMG04204.1"/>
    <property type="molecule type" value="Genomic_DNA"/>
</dbReference>
<dbReference type="AlphaFoldDB" id="A0A972F8N3"/>
<evidence type="ECO:0000256" key="3">
    <source>
        <dbReference type="SAM" id="SignalP"/>
    </source>
</evidence>
<dbReference type="RefSeq" id="WP_168988886.1">
    <property type="nucleotide sequence ID" value="NZ_CAWPHM010000002.1"/>
</dbReference>
<dbReference type="SMART" id="SM00257">
    <property type="entry name" value="LysM"/>
    <property type="match status" value="1"/>
</dbReference>
<dbReference type="Pfam" id="PF01551">
    <property type="entry name" value="Peptidase_M23"/>
    <property type="match status" value="1"/>
</dbReference>
<evidence type="ECO:0000313" key="6">
    <source>
        <dbReference type="Proteomes" id="UP000599523"/>
    </source>
</evidence>
<dbReference type="PANTHER" id="PTHR21666">
    <property type="entry name" value="PEPTIDASE-RELATED"/>
    <property type="match status" value="1"/>
</dbReference>
<dbReference type="InterPro" id="IPR016047">
    <property type="entry name" value="M23ase_b-sheet_dom"/>
</dbReference>
<proteinExistence type="inferred from homology"/>
<keyword evidence="3" id="KW-0732">Signal</keyword>
<dbReference type="Proteomes" id="UP000599523">
    <property type="component" value="Unassembled WGS sequence"/>
</dbReference>
<feature type="compositionally biased region" description="Low complexity" evidence="2">
    <location>
        <begin position="123"/>
        <end position="132"/>
    </location>
</feature>
<dbReference type="InterPro" id="IPR011055">
    <property type="entry name" value="Dup_hybrid_motif"/>
</dbReference>
<dbReference type="Gene3D" id="3.10.350.10">
    <property type="entry name" value="LysM domain"/>
    <property type="match status" value="1"/>
</dbReference>
<dbReference type="GO" id="GO:0032153">
    <property type="term" value="C:cell division site"/>
    <property type="evidence" value="ECO:0007669"/>
    <property type="project" value="TreeGrafter"/>
</dbReference>
<protein>
    <submittedName>
        <fullName evidence="5">Peptidoglycan DD-metalloendopeptidase family protein</fullName>
    </submittedName>
</protein>
<feature type="region of interest" description="Disordered" evidence="2">
    <location>
        <begin position="123"/>
        <end position="145"/>
    </location>
</feature>
<keyword evidence="6" id="KW-1185">Reference proteome</keyword>
<dbReference type="PANTHER" id="PTHR21666:SF263">
    <property type="entry name" value="MUREIN HYDROLASE ACTIVATOR NLPD"/>
    <property type="match status" value="1"/>
</dbReference>
<dbReference type="GO" id="GO:0004222">
    <property type="term" value="F:metalloendopeptidase activity"/>
    <property type="evidence" value="ECO:0007669"/>
    <property type="project" value="TreeGrafter"/>
</dbReference>
<dbReference type="InterPro" id="IPR018392">
    <property type="entry name" value="LysM"/>
</dbReference>
<comment type="caution">
    <text evidence="5">The sequence shown here is derived from an EMBL/GenBank/DDBJ whole genome shotgun (WGS) entry which is preliminary data.</text>
</comment>
<organism evidence="5 6">
    <name type="scientific">Azoarcus taiwanensis</name>
    <dbReference type="NCBI Taxonomy" id="666964"/>
    <lineage>
        <taxon>Bacteria</taxon>
        <taxon>Pseudomonadati</taxon>
        <taxon>Pseudomonadota</taxon>
        <taxon>Betaproteobacteria</taxon>
        <taxon>Rhodocyclales</taxon>
        <taxon>Zoogloeaceae</taxon>
        <taxon>Azoarcus</taxon>
    </lineage>
</organism>
<dbReference type="PROSITE" id="PS51782">
    <property type="entry name" value="LYSM"/>
    <property type="match status" value="1"/>
</dbReference>
<accession>A0A972F8N3</accession>
<evidence type="ECO:0000313" key="5">
    <source>
        <dbReference type="EMBL" id="NMG04204.1"/>
    </source>
</evidence>
<reference evidence="5" key="1">
    <citation type="submission" date="2019-12" db="EMBL/GenBank/DDBJ databases">
        <title>Comparative genomics gives insights into the taxonomy of the Azoarcus-Aromatoleum group and reveals separate origins of nif in the plant-associated Azoarcus and non-plant-associated Aromatoleum sub-groups.</title>
        <authorList>
            <person name="Lafos M."/>
            <person name="Maluk M."/>
            <person name="Batista M."/>
            <person name="Junghare M."/>
            <person name="Carmona M."/>
            <person name="Faoro H."/>
            <person name="Cruz L.M."/>
            <person name="Battistoni F."/>
            <person name="De Souza E."/>
            <person name="Pedrosa F."/>
            <person name="Chen W.-M."/>
            <person name="Poole P.S."/>
            <person name="Dixon R.A."/>
            <person name="James E.K."/>
        </authorList>
    </citation>
    <scope>NUCLEOTIDE SEQUENCE</scope>
    <source>
        <strain evidence="5">NSC3</strain>
    </source>
</reference>
<evidence type="ECO:0000259" key="4">
    <source>
        <dbReference type="PROSITE" id="PS51782"/>
    </source>
</evidence>
<dbReference type="InterPro" id="IPR050570">
    <property type="entry name" value="Cell_wall_metabolism_enzyme"/>
</dbReference>
<comment type="similarity">
    <text evidence="1">Belongs to the E.coli NlpD/Haemophilus LppB family.</text>
</comment>
<dbReference type="PROSITE" id="PS51257">
    <property type="entry name" value="PROKAR_LIPOPROTEIN"/>
    <property type="match status" value="1"/>
</dbReference>
<dbReference type="SUPFAM" id="SSF51261">
    <property type="entry name" value="Duplicated hybrid motif"/>
    <property type="match status" value="1"/>
</dbReference>
<feature type="region of interest" description="Disordered" evidence="2">
    <location>
        <begin position="157"/>
        <end position="180"/>
    </location>
</feature>
<dbReference type="CDD" id="cd00118">
    <property type="entry name" value="LysM"/>
    <property type="match status" value="1"/>
</dbReference>